<evidence type="ECO:0000313" key="2">
    <source>
        <dbReference type="Proteomes" id="UP000704712"/>
    </source>
</evidence>
<proteinExistence type="predicted"/>
<comment type="caution">
    <text evidence="1">The sequence shown here is derived from an EMBL/GenBank/DDBJ whole genome shotgun (WGS) entry which is preliminary data.</text>
</comment>
<dbReference type="EMBL" id="JAACNO010001006">
    <property type="protein sequence ID" value="KAF4143484.1"/>
    <property type="molecule type" value="Genomic_DNA"/>
</dbReference>
<dbReference type="Proteomes" id="UP000704712">
    <property type="component" value="Unassembled WGS sequence"/>
</dbReference>
<gene>
    <name evidence="1" type="ORF">GN958_ATG07217</name>
</gene>
<name>A0A8S9UWI0_PHYIN</name>
<organism evidence="1 2">
    <name type="scientific">Phytophthora infestans</name>
    <name type="common">Potato late blight agent</name>
    <name type="synonym">Botrytis infestans</name>
    <dbReference type="NCBI Taxonomy" id="4787"/>
    <lineage>
        <taxon>Eukaryota</taxon>
        <taxon>Sar</taxon>
        <taxon>Stramenopiles</taxon>
        <taxon>Oomycota</taxon>
        <taxon>Peronosporomycetes</taxon>
        <taxon>Peronosporales</taxon>
        <taxon>Peronosporaceae</taxon>
        <taxon>Phytophthora</taxon>
    </lineage>
</organism>
<protein>
    <submittedName>
        <fullName evidence="1">Uncharacterized protein</fullName>
    </submittedName>
</protein>
<accession>A0A8S9UWI0</accession>
<dbReference type="AlphaFoldDB" id="A0A8S9UWI0"/>
<evidence type="ECO:0000313" key="1">
    <source>
        <dbReference type="EMBL" id="KAF4143484.1"/>
    </source>
</evidence>
<sequence length="260" mass="29041">MSLEVQALGELAVILRKRRGGGRGSSADKRSVLNWLRSLSGAELASLRCVEDVGFVKTLLHMAACSRASVGGGTCVQEFQLLPHTLSDTGSVQNKRVAAKTPPRSAARAFVKRPVVRTKDGDIMGSFHTQEYEEGSKKLIEVISKGGFLMECPEDVTLKHETKWLKEQGHYSLQALFMNEILELNIWAFWKQYKKDVSVKIPMQGIASKFYIVREWEAARVRQKTEALKVLRDKTFSHICDLKKSMPSNSSAVAKCFGLH</sequence>
<reference evidence="1" key="1">
    <citation type="submission" date="2020-03" db="EMBL/GenBank/DDBJ databases">
        <title>Hybrid Assembly of Korean Phytophthora infestans isolates.</title>
        <authorList>
            <person name="Prokchorchik M."/>
            <person name="Lee Y."/>
            <person name="Seo J."/>
            <person name="Cho J.-H."/>
            <person name="Park Y.-E."/>
            <person name="Jang D.-C."/>
            <person name="Im J.-S."/>
            <person name="Choi J.-G."/>
            <person name="Park H.-J."/>
            <person name="Lee G.-B."/>
            <person name="Lee Y.-G."/>
            <person name="Hong S.-Y."/>
            <person name="Cho K."/>
            <person name="Sohn K.H."/>
        </authorList>
    </citation>
    <scope>NUCLEOTIDE SEQUENCE</scope>
    <source>
        <strain evidence="1">KR_2_A2</strain>
    </source>
</reference>